<comment type="caution">
    <text evidence="2">The sequence shown here is derived from an EMBL/GenBank/DDBJ whole genome shotgun (WGS) entry which is preliminary data.</text>
</comment>
<feature type="compositionally biased region" description="Polar residues" evidence="1">
    <location>
        <begin position="11"/>
        <end position="20"/>
    </location>
</feature>
<feature type="region of interest" description="Disordered" evidence="1">
    <location>
        <begin position="1"/>
        <end position="23"/>
    </location>
</feature>
<evidence type="ECO:0000313" key="3">
    <source>
        <dbReference type="Proteomes" id="UP000737018"/>
    </source>
</evidence>
<keyword evidence="3" id="KW-1185">Reference proteome</keyword>
<accession>A0A8J4QZX4</accession>
<dbReference type="AlphaFoldDB" id="A0A8J4QZX4"/>
<evidence type="ECO:0000313" key="2">
    <source>
        <dbReference type="EMBL" id="KAF3955924.1"/>
    </source>
</evidence>
<reference evidence="2" key="1">
    <citation type="submission" date="2020-03" db="EMBL/GenBank/DDBJ databases">
        <title>Castanea mollissima Vanexum genome sequencing.</title>
        <authorList>
            <person name="Staton M."/>
        </authorList>
    </citation>
    <scope>NUCLEOTIDE SEQUENCE</scope>
    <source>
        <tissue evidence="2">Leaf</tissue>
    </source>
</reference>
<dbReference type="OrthoDB" id="1002598at2759"/>
<sequence length="204" mass="24130">MAYPNQPIPLHTNNQTSLPILTQRPPGFSPRSLNLRWTWIEGAGPFITNDEWREIECLNSDKESDSVTALMFNLDNLNKEHLEVVGSRTYHLKNKLSNVRKDLIRWNKQVFGKVENDIWLKQAQLQSIQNSIHTVDNVRKEKLFREELETLIRREEVMWTQKARCNWVVLGDRNTRYFQTMVKQRRARSKILQLKTDDGEVIED</sequence>
<protein>
    <submittedName>
        <fullName evidence="2">Uncharacterized protein</fullName>
    </submittedName>
</protein>
<evidence type="ECO:0000256" key="1">
    <source>
        <dbReference type="SAM" id="MobiDB-lite"/>
    </source>
</evidence>
<name>A0A8J4QZX4_9ROSI</name>
<proteinExistence type="predicted"/>
<dbReference type="EMBL" id="JRKL02003244">
    <property type="protein sequence ID" value="KAF3955924.1"/>
    <property type="molecule type" value="Genomic_DNA"/>
</dbReference>
<organism evidence="2 3">
    <name type="scientific">Castanea mollissima</name>
    <name type="common">Chinese chestnut</name>
    <dbReference type="NCBI Taxonomy" id="60419"/>
    <lineage>
        <taxon>Eukaryota</taxon>
        <taxon>Viridiplantae</taxon>
        <taxon>Streptophyta</taxon>
        <taxon>Embryophyta</taxon>
        <taxon>Tracheophyta</taxon>
        <taxon>Spermatophyta</taxon>
        <taxon>Magnoliopsida</taxon>
        <taxon>eudicotyledons</taxon>
        <taxon>Gunneridae</taxon>
        <taxon>Pentapetalae</taxon>
        <taxon>rosids</taxon>
        <taxon>fabids</taxon>
        <taxon>Fagales</taxon>
        <taxon>Fagaceae</taxon>
        <taxon>Castanea</taxon>
    </lineage>
</organism>
<dbReference type="Proteomes" id="UP000737018">
    <property type="component" value="Unassembled WGS sequence"/>
</dbReference>
<gene>
    <name evidence="2" type="ORF">CMV_018914</name>
</gene>